<evidence type="ECO:0000259" key="5">
    <source>
        <dbReference type="PROSITE" id="PS50995"/>
    </source>
</evidence>
<evidence type="ECO:0000256" key="2">
    <source>
        <dbReference type="ARBA" id="ARBA00023125"/>
    </source>
</evidence>
<feature type="region of interest" description="Disordered" evidence="4">
    <location>
        <begin position="1"/>
        <end position="26"/>
    </location>
</feature>
<evidence type="ECO:0000256" key="1">
    <source>
        <dbReference type="ARBA" id="ARBA00023015"/>
    </source>
</evidence>
<organism evidence="6 7">
    <name type="scientific">Streptomyces daliensis</name>
    <dbReference type="NCBI Taxonomy" id="299421"/>
    <lineage>
        <taxon>Bacteria</taxon>
        <taxon>Bacillati</taxon>
        <taxon>Actinomycetota</taxon>
        <taxon>Actinomycetes</taxon>
        <taxon>Kitasatosporales</taxon>
        <taxon>Streptomycetaceae</taxon>
        <taxon>Streptomyces</taxon>
    </lineage>
</organism>
<dbReference type="Gene3D" id="1.10.10.10">
    <property type="entry name" value="Winged helix-like DNA-binding domain superfamily/Winged helix DNA-binding domain"/>
    <property type="match status" value="1"/>
</dbReference>
<evidence type="ECO:0000313" key="6">
    <source>
        <dbReference type="EMBL" id="MBR7676388.1"/>
    </source>
</evidence>
<name>A0A8T4IXM5_9ACTN</name>
<dbReference type="InterPro" id="IPR036390">
    <property type="entry name" value="WH_DNA-bd_sf"/>
</dbReference>
<dbReference type="InterPro" id="IPR000835">
    <property type="entry name" value="HTH_MarR-typ"/>
</dbReference>
<evidence type="ECO:0000256" key="4">
    <source>
        <dbReference type="SAM" id="MobiDB-lite"/>
    </source>
</evidence>
<keyword evidence="1" id="KW-0805">Transcription regulation</keyword>
<reference evidence="6" key="1">
    <citation type="submission" date="2021-04" db="EMBL/GenBank/DDBJ databases">
        <title>Sequencing of actinobacteria type strains.</title>
        <authorList>
            <person name="Nguyen G.-S."/>
            <person name="Wentzel A."/>
        </authorList>
    </citation>
    <scope>NUCLEOTIDE SEQUENCE</scope>
    <source>
        <strain evidence="6">DSM 42095</strain>
    </source>
</reference>
<dbReference type="GO" id="GO:0006950">
    <property type="term" value="P:response to stress"/>
    <property type="evidence" value="ECO:0007669"/>
    <property type="project" value="TreeGrafter"/>
</dbReference>
<gene>
    <name evidence="6" type="ORF">KDA82_25950</name>
</gene>
<evidence type="ECO:0000256" key="3">
    <source>
        <dbReference type="ARBA" id="ARBA00023163"/>
    </source>
</evidence>
<dbReference type="PRINTS" id="PR00598">
    <property type="entry name" value="HTHMARR"/>
</dbReference>
<dbReference type="PANTHER" id="PTHR33164:SF104">
    <property type="entry name" value="TRANSCRIPTIONAL REGULATORY PROTEIN"/>
    <property type="match status" value="1"/>
</dbReference>
<comment type="caution">
    <text evidence="6">The sequence shown here is derived from an EMBL/GenBank/DDBJ whole genome shotgun (WGS) entry which is preliminary data.</text>
</comment>
<dbReference type="GO" id="GO:0003700">
    <property type="term" value="F:DNA-binding transcription factor activity"/>
    <property type="evidence" value="ECO:0007669"/>
    <property type="project" value="InterPro"/>
</dbReference>
<proteinExistence type="predicted"/>
<feature type="domain" description="HTH marR-type" evidence="5">
    <location>
        <begin position="42"/>
        <end position="175"/>
    </location>
</feature>
<dbReference type="AlphaFoldDB" id="A0A8T4IXM5"/>
<dbReference type="InterPro" id="IPR039422">
    <property type="entry name" value="MarR/SlyA-like"/>
</dbReference>
<accession>A0A8T4IXM5</accession>
<dbReference type="PROSITE" id="PS50995">
    <property type="entry name" value="HTH_MARR_2"/>
    <property type="match status" value="1"/>
</dbReference>
<dbReference type="Proteomes" id="UP000675554">
    <property type="component" value="Unassembled WGS sequence"/>
</dbReference>
<dbReference type="Pfam" id="PF12802">
    <property type="entry name" value="MarR_2"/>
    <property type="match status" value="1"/>
</dbReference>
<dbReference type="SUPFAM" id="SSF46785">
    <property type="entry name" value="Winged helix' DNA-binding domain"/>
    <property type="match status" value="1"/>
</dbReference>
<dbReference type="InterPro" id="IPR036388">
    <property type="entry name" value="WH-like_DNA-bd_sf"/>
</dbReference>
<dbReference type="GO" id="GO:0003677">
    <property type="term" value="F:DNA binding"/>
    <property type="evidence" value="ECO:0007669"/>
    <property type="project" value="UniProtKB-KW"/>
</dbReference>
<keyword evidence="3" id="KW-0804">Transcription</keyword>
<dbReference type="InterPro" id="IPR023187">
    <property type="entry name" value="Tscrpt_reg_MarR-type_CS"/>
</dbReference>
<evidence type="ECO:0000313" key="7">
    <source>
        <dbReference type="Proteomes" id="UP000675554"/>
    </source>
</evidence>
<keyword evidence="7" id="KW-1185">Reference proteome</keyword>
<dbReference type="PANTHER" id="PTHR33164">
    <property type="entry name" value="TRANSCRIPTIONAL REGULATOR, MARR FAMILY"/>
    <property type="match status" value="1"/>
</dbReference>
<dbReference type="SMART" id="SM00347">
    <property type="entry name" value="HTH_MARR"/>
    <property type="match status" value="1"/>
</dbReference>
<keyword evidence="2" id="KW-0238">DNA-binding</keyword>
<protein>
    <submittedName>
        <fullName evidence="6">MarR family transcriptional regulator</fullName>
    </submittedName>
</protein>
<dbReference type="PROSITE" id="PS01117">
    <property type="entry name" value="HTH_MARR_1"/>
    <property type="match status" value="1"/>
</dbReference>
<sequence length="183" mass="20474">MGATRKPDDDSLDRGEPDPGVRDWTDGHIARWSPVLPLDPDIEGAATRMYRFTKHLRRVKERGLSDYGLQQYEYDTLQALAGREGRATPSALAADLDMAPASITGRLDALERRGYVRRTPSSTDRRRVDVELTEEGRAAWLGAMGTVGHEEYRLLGALSEEERRTLSGLLRRVMYEAEAGGEE</sequence>
<dbReference type="EMBL" id="JAGSMN010000655">
    <property type="protein sequence ID" value="MBR7676388.1"/>
    <property type="molecule type" value="Genomic_DNA"/>
</dbReference>